<keyword evidence="3" id="KW-1185">Reference proteome</keyword>
<feature type="domain" description="Lipocalin-like" evidence="1">
    <location>
        <begin position="44"/>
        <end position="142"/>
    </location>
</feature>
<dbReference type="EMBL" id="SRLC01000003">
    <property type="protein sequence ID" value="TGE20479.1"/>
    <property type="molecule type" value="Genomic_DNA"/>
</dbReference>
<dbReference type="RefSeq" id="WP_135465279.1">
    <property type="nucleotide sequence ID" value="NZ_SRLC01000003.1"/>
</dbReference>
<accession>A0A4Z0PT62</accession>
<dbReference type="AlphaFoldDB" id="A0A4Z0PT62"/>
<sequence>MKTHFRFPLLALFATTVLVSSCKKENDSEPGPKAQTKTELLSGKDWVMTAQTVDPGLVDDNGKVVTDLFPYLNACDKDDLMRFETNGSCTLNEGPSRCDPSSPQQYTGSWSFDSNETVLKTTLQGMGSSSYNIVELSDKTLKVSGTRNLDGDNYRFTYTYAKK</sequence>
<dbReference type="InterPro" id="IPR024311">
    <property type="entry name" value="Lipocalin-like"/>
</dbReference>
<evidence type="ECO:0000313" key="2">
    <source>
        <dbReference type="EMBL" id="TGE20479.1"/>
    </source>
</evidence>
<organism evidence="2 3">
    <name type="scientific">Hymenobacter aquaticus</name>
    <dbReference type="NCBI Taxonomy" id="1867101"/>
    <lineage>
        <taxon>Bacteria</taxon>
        <taxon>Pseudomonadati</taxon>
        <taxon>Bacteroidota</taxon>
        <taxon>Cytophagia</taxon>
        <taxon>Cytophagales</taxon>
        <taxon>Hymenobacteraceae</taxon>
        <taxon>Hymenobacter</taxon>
    </lineage>
</organism>
<protein>
    <submittedName>
        <fullName evidence="2">DUF5004 domain-containing protein</fullName>
    </submittedName>
</protein>
<proteinExistence type="predicted"/>
<evidence type="ECO:0000313" key="3">
    <source>
        <dbReference type="Proteomes" id="UP000297549"/>
    </source>
</evidence>
<reference evidence="2 3" key="1">
    <citation type="submission" date="2019-04" db="EMBL/GenBank/DDBJ databases">
        <authorList>
            <person name="Feng G."/>
            <person name="Zhang J."/>
            <person name="Zhu H."/>
        </authorList>
    </citation>
    <scope>NUCLEOTIDE SEQUENCE [LARGE SCALE GENOMIC DNA]</scope>
    <source>
        <strain evidence="2 3">JCM 31653</strain>
    </source>
</reference>
<dbReference type="Proteomes" id="UP000297549">
    <property type="component" value="Unassembled WGS sequence"/>
</dbReference>
<comment type="caution">
    <text evidence="2">The sequence shown here is derived from an EMBL/GenBank/DDBJ whole genome shotgun (WGS) entry which is preliminary data.</text>
</comment>
<dbReference type="Pfam" id="PF13648">
    <property type="entry name" value="Lipocalin_4"/>
    <property type="match status" value="1"/>
</dbReference>
<gene>
    <name evidence="2" type="ORF">E5K00_21010</name>
</gene>
<name>A0A4Z0PT62_9BACT</name>
<dbReference type="PROSITE" id="PS51257">
    <property type="entry name" value="PROKAR_LIPOPROTEIN"/>
    <property type="match status" value="1"/>
</dbReference>
<evidence type="ECO:0000259" key="1">
    <source>
        <dbReference type="Pfam" id="PF13648"/>
    </source>
</evidence>
<dbReference type="OrthoDB" id="882093at2"/>